<dbReference type="SUPFAM" id="SSF50814">
    <property type="entry name" value="Lipocalins"/>
    <property type="match status" value="1"/>
</dbReference>
<dbReference type="OrthoDB" id="10302392at2759"/>
<feature type="chain" id="PRO_5026750481" evidence="1">
    <location>
        <begin position="25"/>
        <end position="186"/>
    </location>
</feature>
<feature type="signal peptide" evidence="1">
    <location>
        <begin position="1"/>
        <end position="24"/>
    </location>
</feature>
<protein>
    <submittedName>
        <fullName evidence="2">Putative lipocalin-5 1</fullName>
    </submittedName>
</protein>
<evidence type="ECO:0000256" key="1">
    <source>
        <dbReference type="SAM" id="SignalP"/>
    </source>
</evidence>
<organism evidence="2">
    <name type="scientific">Rhipicephalus microplus</name>
    <name type="common">Cattle tick</name>
    <name type="synonym">Boophilus microplus</name>
    <dbReference type="NCBI Taxonomy" id="6941"/>
    <lineage>
        <taxon>Eukaryota</taxon>
        <taxon>Metazoa</taxon>
        <taxon>Ecdysozoa</taxon>
        <taxon>Arthropoda</taxon>
        <taxon>Chelicerata</taxon>
        <taxon>Arachnida</taxon>
        <taxon>Acari</taxon>
        <taxon>Parasitiformes</taxon>
        <taxon>Ixodida</taxon>
        <taxon>Ixodoidea</taxon>
        <taxon>Ixodidae</taxon>
        <taxon>Rhipicephalinae</taxon>
        <taxon>Rhipicephalus</taxon>
        <taxon>Boophilus</taxon>
    </lineage>
</organism>
<evidence type="ECO:0000313" key="2">
    <source>
        <dbReference type="EMBL" id="NOV41295.1"/>
    </source>
</evidence>
<dbReference type="GO" id="GO:0030682">
    <property type="term" value="P:symbiont-mediated perturbation of host defenses"/>
    <property type="evidence" value="ECO:0007669"/>
    <property type="project" value="InterPro"/>
</dbReference>
<keyword evidence="1" id="KW-0732">Signal</keyword>
<dbReference type="InterPro" id="IPR002970">
    <property type="entry name" value="Tick_his-bd"/>
</dbReference>
<sequence>MIPVRSKALLKICTVMLALACARAQALELSREEVLNTFKIFEQHEYGIAMLDVDQDGDLDCLTARRTEFDKDAPSATYVWQLKGLNGKEKREITFHFKPGPTPDQAIFTLDDTDGTEHLLKTLYTDYHACALLQLPYAGREECMLWVTEESKSNVPETCVDQFRQHCGVEVVAYDEDTCSQLEDNR</sequence>
<name>A0A6M2D5S3_RHIMP</name>
<proteinExistence type="predicted"/>
<dbReference type="Pfam" id="PF02098">
    <property type="entry name" value="His_binding"/>
    <property type="match status" value="1"/>
</dbReference>
<dbReference type="Gene3D" id="2.40.128.20">
    <property type="match status" value="1"/>
</dbReference>
<accession>A0A6M2D5S3</accession>
<dbReference type="AlphaFoldDB" id="A0A6M2D5S3"/>
<dbReference type="InterPro" id="IPR012674">
    <property type="entry name" value="Calycin"/>
</dbReference>
<dbReference type="VEuPathDB" id="VectorBase:LOC119178449"/>
<dbReference type="GO" id="GO:0043176">
    <property type="term" value="F:amine binding"/>
    <property type="evidence" value="ECO:0007669"/>
    <property type="project" value="InterPro"/>
</dbReference>
<dbReference type="EMBL" id="GHWJ01008558">
    <property type="protein sequence ID" value="NOV41295.1"/>
    <property type="molecule type" value="Transcribed_RNA"/>
</dbReference>
<reference evidence="2" key="1">
    <citation type="submission" date="2019-09" db="EMBL/GenBank/DDBJ databases">
        <title>Organ-specific transcriptomic study of the physiology of the cattle tick, Rhipicephalus microplus.</title>
        <authorList>
            <person name="Tirloni L."/>
            <person name="Braz G."/>
            <person name="Gandara A.C.P."/>
            <person name="Sabadin G.A."/>
            <person name="da Silva R.M."/>
            <person name="Guizzo M.G."/>
            <person name="Machado J.A."/>
            <person name="Costa E.P."/>
            <person name="Gomes H.F."/>
            <person name="Moraes J."/>
            <person name="Mota M.B.S."/>
            <person name="Mesquita R.D."/>
            <person name="Alvarenga P.H."/>
            <person name="Alves F."/>
            <person name="Seixas A."/>
            <person name="da Fonseca R.N."/>
            <person name="Fogaca A."/>
            <person name="Logullo C."/>
            <person name="Tanaka A."/>
            <person name="Daffre S."/>
            <person name="Termignoni C."/>
            <person name="Vaz I.S.Jr."/>
            <person name="Oliveira P.L."/>
            <person name="Ribeiro J.M."/>
        </authorList>
    </citation>
    <scope>NUCLEOTIDE SEQUENCE</scope>
    <source>
        <strain evidence="2">Porto Alegre</strain>
    </source>
</reference>